<dbReference type="InterPro" id="IPR001623">
    <property type="entry name" value="DnaJ_domain"/>
</dbReference>
<feature type="domain" description="J" evidence="2">
    <location>
        <begin position="9"/>
        <end position="77"/>
    </location>
</feature>
<organism evidence="3 4">
    <name type="scientific">Golovinomyces cichoracearum</name>
    <dbReference type="NCBI Taxonomy" id="62708"/>
    <lineage>
        <taxon>Eukaryota</taxon>
        <taxon>Fungi</taxon>
        <taxon>Dikarya</taxon>
        <taxon>Ascomycota</taxon>
        <taxon>Pezizomycotina</taxon>
        <taxon>Leotiomycetes</taxon>
        <taxon>Erysiphales</taxon>
        <taxon>Erysiphaceae</taxon>
        <taxon>Golovinomyces</taxon>
    </lineage>
</organism>
<evidence type="ECO:0000313" key="3">
    <source>
        <dbReference type="EMBL" id="RKF53866.1"/>
    </source>
</evidence>
<dbReference type="PRINTS" id="PR00625">
    <property type="entry name" value="JDOMAIN"/>
</dbReference>
<dbReference type="Proteomes" id="UP000285405">
    <property type="component" value="Unassembled WGS sequence"/>
</dbReference>
<dbReference type="InterPro" id="IPR018253">
    <property type="entry name" value="DnaJ_domain_CS"/>
</dbReference>
<feature type="compositionally biased region" description="Basic and acidic residues" evidence="1">
    <location>
        <begin position="132"/>
        <end position="242"/>
    </location>
</feature>
<dbReference type="PROSITE" id="PS00636">
    <property type="entry name" value="DNAJ_1"/>
    <property type="match status" value="1"/>
</dbReference>
<feature type="compositionally biased region" description="Basic and acidic residues" evidence="1">
    <location>
        <begin position="365"/>
        <end position="374"/>
    </location>
</feature>
<dbReference type="Pfam" id="PF00226">
    <property type="entry name" value="DnaJ"/>
    <property type="match status" value="1"/>
</dbReference>
<dbReference type="PANTHER" id="PTHR44200:SF1">
    <property type="entry name" value="DNAJ HOMOLOG SUBFAMILY C MEMBER 7"/>
    <property type="match status" value="1"/>
</dbReference>
<feature type="compositionally biased region" description="Basic and acidic residues" evidence="1">
    <location>
        <begin position="252"/>
        <end position="261"/>
    </location>
</feature>
<evidence type="ECO:0000256" key="1">
    <source>
        <dbReference type="SAM" id="MobiDB-lite"/>
    </source>
</evidence>
<dbReference type="SUPFAM" id="SSF46565">
    <property type="entry name" value="Chaperone J-domain"/>
    <property type="match status" value="1"/>
</dbReference>
<feature type="compositionally biased region" description="Basic and acidic residues" evidence="1">
    <location>
        <begin position="420"/>
        <end position="430"/>
    </location>
</feature>
<dbReference type="EMBL" id="MCBR01021719">
    <property type="protein sequence ID" value="RKF53866.1"/>
    <property type="molecule type" value="Genomic_DNA"/>
</dbReference>
<feature type="compositionally biased region" description="Basic and acidic residues" evidence="1">
    <location>
        <begin position="296"/>
        <end position="306"/>
    </location>
</feature>
<feature type="region of interest" description="Disordered" evidence="1">
    <location>
        <begin position="126"/>
        <end position="306"/>
    </location>
</feature>
<reference evidence="3 4" key="1">
    <citation type="journal article" date="2018" name="BMC Genomics">
        <title>Comparative genome analyses reveal sequence features reflecting distinct modes of host-adaptation between dicot and monocot powdery mildew.</title>
        <authorList>
            <person name="Wu Y."/>
            <person name="Ma X."/>
            <person name="Pan Z."/>
            <person name="Kale S.D."/>
            <person name="Song Y."/>
            <person name="King H."/>
            <person name="Zhang Q."/>
            <person name="Presley C."/>
            <person name="Deng X."/>
            <person name="Wei C.I."/>
            <person name="Xiao S."/>
        </authorList>
    </citation>
    <scope>NUCLEOTIDE SEQUENCE [LARGE SCALE GENOMIC DNA]</scope>
    <source>
        <strain evidence="3">UCSC1</strain>
    </source>
</reference>
<dbReference type="AlphaFoldDB" id="A0A420H8V9"/>
<name>A0A420H8V9_9PEZI</name>
<dbReference type="InterPro" id="IPR036869">
    <property type="entry name" value="J_dom_sf"/>
</dbReference>
<feature type="region of interest" description="Disordered" evidence="1">
    <location>
        <begin position="322"/>
        <end position="448"/>
    </location>
</feature>
<evidence type="ECO:0000259" key="2">
    <source>
        <dbReference type="PROSITE" id="PS50076"/>
    </source>
</evidence>
<dbReference type="PANTHER" id="PTHR44200">
    <property type="entry name" value="DNAJ HOMOLOG SUBFAMILY C MEMBER 7"/>
    <property type="match status" value="1"/>
</dbReference>
<dbReference type="CDD" id="cd06257">
    <property type="entry name" value="DnaJ"/>
    <property type="match status" value="1"/>
</dbReference>
<protein>
    <recommendedName>
        <fullName evidence="2">J domain-containing protein</fullName>
    </recommendedName>
</protein>
<accession>A0A420H8V9</accession>
<dbReference type="OrthoDB" id="10250354at2759"/>
<evidence type="ECO:0000313" key="4">
    <source>
        <dbReference type="Proteomes" id="UP000285405"/>
    </source>
</evidence>
<dbReference type="SMART" id="SM00271">
    <property type="entry name" value="DnaJ"/>
    <property type="match status" value="1"/>
</dbReference>
<gene>
    <name evidence="3" type="ORF">GcC1_217008</name>
</gene>
<comment type="caution">
    <text evidence="3">The sequence shown here is derived from an EMBL/GenBank/DDBJ whole genome shotgun (WGS) entry which is preliminary data.</text>
</comment>
<dbReference type="Gene3D" id="1.10.287.110">
    <property type="entry name" value="DnaJ domain"/>
    <property type="match status" value="1"/>
</dbReference>
<dbReference type="InterPro" id="IPR052758">
    <property type="entry name" value="SRC_co-chaperone"/>
</dbReference>
<sequence>MSTELPSKDLYKVLGVPKNATLSQIRSAHRKLVLKCHPDKIHDQSLKAAKQLEFQNVQEAYEILSDPLKRDSYDALVLQNEIGRSNPFEFEVKIPNPNTYFSKTTVKVHTYKNGDSEGFTIFREYNGSNKSSKTDSSHMKSTKDGQARREEAKHSPKGRDLQQEKKNAKERIEKEKEKKDKEKKEKERKEKEKEKEKIEKEMKEKERKEKEKEKIEKERKEKLEKDRKNKKEKENREKERKEKEKKRKEKERKRDADEKLSRKTQVLKGYLDDDFNYPRPSERKLTKAYAGGAQKTPKDITNQDHAEMNTKLLRHIKSVIQVPDIPFPGIKRTKSNSKTSNFEDVGRTKNAERSSTAWKSKEKHKSTESYEKPITHAPTHPTWRKSSLKTNSSTPLPVRQKSGHVKVREPTLQRSQTNNESRKKQSKKPENTFQSHQSSNKKNYNAESSKIRTEYCPVNEYISYSHSQFSQSFYQGPNPPFSVAYYAPEPILSTQSTTPAVSSSPGIQAVDVNQVNYSQNSQGVSLENISYCQTYSHESVTFSSYMTPYV</sequence>
<dbReference type="PROSITE" id="PS50076">
    <property type="entry name" value="DNAJ_2"/>
    <property type="match status" value="1"/>
</dbReference>
<proteinExistence type="predicted"/>
<feature type="compositionally biased region" description="Polar residues" evidence="1">
    <location>
        <begin position="431"/>
        <end position="448"/>
    </location>
</feature>